<dbReference type="OrthoDB" id="6619810at2759"/>
<keyword evidence="2 5" id="KW-0812">Transmembrane</keyword>
<evidence type="ECO:0000256" key="1">
    <source>
        <dbReference type="ARBA" id="ARBA00004141"/>
    </source>
</evidence>
<feature type="transmembrane region" description="Helical" evidence="5">
    <location>
        <begin position="125"/>
        <end position="145"/>
    </location>
</feature>
<evidence type="ECO:0000256" key="3">
    <source>
        <dbReference type="ARBA" id="ARBA00022989"/>
    </source>
</evidence>
<keyword evidence="3 5" id="KW-1133">Transmembrane helix</keyword>
<keyword evidence="7" id="KW-1185">Reference proteome</keyword>
<dbReference type="EMBL" id="VUJU01012272">
    <property type="protein sequence ID" value="KAF0708132.1"/>
    <property type="molecule type" value="Genomic_DNA"/>
</dbReference>
<evidence type="ECO:0000256" key="4">
    <source>
        <dbReference type="ARBA" id="ARBA00023136"/>
    </source>
</evidence>
<name>A0A6G0VTT3_APHCR</name>
<feature type="transmembrane region" description="Helical" evidence="5">
    <location>
        <begin position="157"/>
        <end position="181"/>
    </location>
</feature>
<keyword evidence="4 5" id="KW-0472">Membrane</keyword>
<dbReference type="GO" id="GO:0022857">
    <property type="term" value="F:transmembrane transporter activity"/>
    <property type="evidence" value="ECO:0007669"/>
    <property type="project" value="TreeGrafter"/>
</dbReference>
<dbReference type="PANTHER" id="PTHR11662">
    <property type="entry name" value="SOLUTE CARRIER FAMILY 17"/>
    <property type="match status" value="1"/>
</dbReference>
<evidence type="ECO:0000313" key="7">
    <source>
        <dbReference type="Proteomes" id="UP000478052"/>
    </source>
</evidence>
<feature type="transmembrane region" description="Helical" evidence="5">
    <location>
        <begin position="53"/>
        <end position="74"/>
    </location>
</feature>
<comment type="subcellular location">
    <subcellularLocation>
        <location evidence="1">Membrane</location>
        <topology evidence="1">Multi-pass membrane protein</topology>
    </subcellularLocation>
</comment>
<dbReference type="PANTHER" id="PTHR11662:SF399">
    <property type="entry name" value="FI19708P1-RELATED"/>
    <property type="match status" value="1"/>
</dbReference>
<evidence type="ECO:0000313" key="6">
    <source>
        <dbReference type="EMBL" id="KAF0708132.1"/>
    </source>
</evidence>
<dbReference type="GO" id="GO:0006820">
    <property type="term" value="P:monoatomic anion transport"/>
    <property type="evidence" value="ECO:0007669"/>
    <property type="project" value="TreeGrafter"/>
</dbReference>
<evidence type="ECO:0000256" key="2">
    <source>
        <dbReference type="ARBA" id="ARBA00022692"/>
    </source>
</evidence>
<dbReference type="InterPro" id="IPR050382">
    <property type="entry name" value="MFS_Na/Anion_cotransporter"/>
</dbReference>
<evidence type="ECO:0000256" key="5">
    <source>
        <dbReference type="SAM" id="Phobius"/>
    </source>
</evidence>
<organism evidence="6 7">
    <name type="scientific">Aphis craccivora</name>
    <name type="common">Cowpea aphid</name>
    <dbReference type="NCBI Taxonomy" id="307492"/>
    <lineage>
        <taxon>Eukaryota</taxon>
        <taxon>Metazoa</taxon>
        <taxon>Ecdysozoa</taxon>
        <taxon>Arthropoda</taxon>
        <taxon>Hexapoda</taxon>
        <taxon>Insecta</taxon>
        <taxon>Pterygota</taxon>
        <taxon>Neoptera</taxon>
        <taxon>Paraneoptera</taxon>
        <taxon>Hemiptera</taxon>
        <taxon>Sternorrhyncha</taxon>
        <taxon>Aphidomorpha</taxon>
        <taxon>Aphidoidea</taxon>
        <taxon>Aphididae</taxon>
        <taxon>Aphidini</taxon>
        <taxon>Aphis</taxon>
        <taxon>Aphis</taxon>
    </lineage>
</organism>
<dbReference type="AlphaFoldDB" id="A0A6G0VTT3"/>
<reference evidence="6 7" key="1">
    <citation type="submission" date="2019-08" db="EMBL/GenBank/DDBJ databases">
        <title>Whole genome of Aphis craccivora.</title>
        <authorList>
            <person name="Voronova N.V."/>
            <person name="Shulinski R.S."/>
            <person name="Bandarenka Y.V."/>
            <person name="Zhorov D.G."/>
            <person name="Warner D."/>
        </authorList>
    </citation>
    <scope>NUCLEOTIDE SEQUENCE [LARGE SCALE GENOMIC DNA]</scope>
    <source>
        <strain evidence="6">180601</strain>
        <tissue evidence="6">Whole Body</tissue>
    </source>
</reference>
<accession>A0A6G0VTT3</accession>
<comment type="caution">
    <text evidence="6">The sequence shown here is derived from an EMBL/GenBank/DDBJ whole genome shotgun (WGS) entry which is preliminary data.</text>
</comment>
<protein>
    <submittedName>
        <fullName evidence="6">Putative vesicular glutamate transporter eat-4</fullName>
    </submittedName>
</protein>
<proteinExistence type="predicted"/>
<sequence length="322" mass="37313">GGAYSAISRVWTYWVPLNTQSIRHIPIILFEMINNAGYLDEIIAALRHTYSSYILTLFFGFIGLAWYVLWLYVINDNQFWRLNRDIILFGGPNNSQYPLEKPKVSLTRSIVSDIPWKSLFTSTPVLVIFFLTVCDCTLCIKKAFIVDKDIHEMLDQLNIILLILIVILVELVPEIIVSISTTDIRKFWNWLYFGSMIMHYNLEPILGNTLKTNRIYQYILQEMEYTYYFGFCLNYLDIVPKYAGLISSLLYVVKYTSNIVHDDAVRALEFDPQMPTDGQISVSKASISLMMATLYYHFGSAEIQPWAVDKPVEENKQNLVEN</sequence>
<dbReference type="Proteomes" id="UP000478052">
    <property type="component" value="Unassembled WGS sequence"/>
</dbReference>
<dbReference type="GO" id="GO:0016020">
    <property type="term" value="C:membrane"/>
    <property type="evidence" value="ECO:0007669"/>
    <property type="project" value="UniProtKB-SubCell"/>
</dbReference>
<feature type="non-terminal residue" evidence="6">
    <location>
        <position position="1"/>
    </location>
</feature>
<gene>
    <name evidence="6" type="ORF">FWK35_00034096</name>
</gene>